<keyword evidence="2" id="KW-1185">Reference proteome</keyword>
<proteinExistence type="predicted"/>
<reference evidence="2" key="1">
    <citation type="journal article" date="2010" name="Nat. Biotechnol.">
        <title>Draft genome sequence of the oilseed species Ricinus communis.</title>
        <authorList>
            <person name="Chan A.P."/>
            <person name="Crabtree J."/>
            <person name="Zhao Q."/>
            <person name="Lorenzi H."/>
            <person name="Orvis J."/>
            <person name="Puiu D."/>
            <person name="Melake-Berhan A."/>
            <person name="Jones K.M."/>
            <person name="Redman J."/>
            <person name="Chen G."/>
            <person name="Cahoon E.B."/>
            <person name="Gedil M."/>
            <person name="Stanke M."/>
            <person name="Haas B.J."/>
            <person name="Wortman J.R."/>
            <person name="Fraser-Liggett C.M."/>
            <person name="Ravel J."/>
            <person name="Rabinowicz P.D."/>
        </authorList>
    </citation>
    <scope>NUCLEOTIDE SEQUENCE [LARGE SCALE GENOMIC DNA]</scope>
    <source>
        <strain evidence="2">cv. Hale</strain>
    </source>
</reference>
<gene>
    <name evidence="1" type="ORF">RCOM_1250560</name>
</gene>
<evidence type="ECO:0000313" key="2">
    <source>
        <dbReference type="Proteomes" id="UP000008311"/>
    </source>
</evidence>
<dbReference type="InParanoid" id="B9S8C4"/>
<dbReference type="Proteomes" id="UP000008311">
    <property type="component" value="Unassembled WGS sequence"/>
</dbReference>
<name>B9S8C4_RICCO</name>
<sequence length="139" mass="15893">MEILPCNAAAPELWIAQSYGVEACYLCHPKQSIYRSTMPLCCAPSSSLQEPLYEFPRSISCMRKPEAAFTFPFSSCYSSNIEASPGSTKLKGQLMKRLNIFLRIRRSPERGAIVDSMSFTKPEMEKNWWANLLWQKAHY</sequence>
<protein>
    <submittedName>
        <fullName evidence="1">Uncharacterized protein</fullName>
    </submittedName>
</protein>
<organism evidence="1 2">
    <name type="scientific">Ricinus communis</name>
    <name type="common">Castor bean</name>
    <dbReference type="NCBI Taxonomy" id="3988"/>
    <lineage>
        <taxon>Eukaryota</taxon>
        <taxon>Viridiplantae</taxon>
        <taxon>Streptophyta</taxon>
        <taxon>Embryophyta</taxon>
        <taxon>Tracheophyta</taxon>
        <taxon>Spermatophyta</taxon>
        <taxon>Magnoliopsida</taxon>
        <taxon>eudicotyledons</taxon>
        <taxon>Gunneridae</taxon>
        <taxon>Pentapetalae</taxon>
        <taxon>rosids</taxon>
        <taxon>fabids</taxon>
        <taxon>Malpighiales</taxon>
        <taxon>Euphorbiaceae</taxon>
        <taxon>Acalyphoideae</taxon>
        <taxon>Acalypheae</taxon>
        <taxon>Ricinus</taxon>
    </lineage>
</organism>
<evidence type="ECO:0000313" key="1">
    <source>
        <dbReference type="EMBL" id="EEF40101.1"/>
    </source>
</evidence>
<dbReference type="EMBL" id="EQ973891">
    <property type="protein sequence ID" value="EEF40101.1"/>
    <property type="molecule type" value="Genomic_DNA"/>
</dbReference>
<accession>B9S8C4</accession>
<dbReference type="AlphaFoldDB" id="B9S8C4"/>